<evidence type="ECO:0000313" key="2">
    <source>
        <dbReference type="Proteomes" id="UP001212997"/>
    </source>
</evidence>
<gene>
    <name evidence="1" type="ORF">NLI96_g9585</name>
</gene>
<keyword evidence="2" id="KW-1185">Reference proteome</keyword>
<organism evidence="1 2">
    <name type="scientific">Meripilus lineatus</name>
    <dbReference type="NCBI Taxonomy" id="2056292"/>
    <lineage>
        <taxon>Eukaryota</taxon>
        <taxon>Fungi</taxon>
        <taxon>Dikarya</taxon>
        <taxon>Basidiomycota</taxon>
        <taxon>Agaricomycotina</taxon>
        <taxon>Agaricomycetes</taxon>
        <taxon>Polyporales</taxon>
        <taxon>Meripilaceae</taxon>
        <taxon>Meripilus</taxon>
    </lineage>
</organism>
<dbReference type="EMBL" id="JANAWD010000491">
    <property type="protein sequence ID" value="KAJ3478695.1"/>
    <property type="molecule type" value="Genomic_DNA"/>
</dbReference>
<evidence type="ECO:0000313" key="1">
    <source>
        <dbReference type="EMBL" id="KAJ3478695.1"/>
    </source>
</evidence>
<proteinExistence type="predicted"/>
<dbReference type="AlphaFoldDB" id="A0AAD5UVF5"/>
<comment type="caution">
    <text evidence="1">The sequence shown here is derived from an EMBL/GenBank/DDBJ whole genome shotgun (WGS) entry which is preliminary data.</text>
</comment>
<protein>
    <submittedName>
        <fullName evidence="1">Uncharacterized protein</fullName>
    </submittedName>
</protein>
<reference evidence="1" key="1">
    <citation type="submission" date="2022-07" db="EMBL/GenBank/DDBJ databases">
        <title>Genome Sequence of Physisporinus lineatus.</title>
        <authorList>
            <person name="Buettner E."/>
        </authorList>
    </citation>
    <scope>NUCLEOTIDE SEQUENCE</scope>
    <source>
        <strain evidence="1">VT162</strain>
    </source>
</reference>
<sequence>MAAKPNVIIFGGLNTCSRALAALLVPIEGDPLVSHLRIVDKYSVSPPTTYIGAEFPKVLEKPIVEYRQANLTVPGMSPLRVASIPY</sequence>
<accession>A0AAD5UVF5</accession>
<dbReference type="Proteomes" id="UP001212997">
    <property type="component" value="Unassembled WGS sequence"/>
</dbReference>
<name>A0AAD5UVF5_9APHY</name>